<evidence type="ECO:0000256" key="1">
    <source>
        <dbReference type="ARBA" id="ARBA00022443"/>
    </source>
</evidence>
<dbReference type="SUPFAM" id="SSF48065">
    <property type="entry name" value="DBL homology domain (DH-domain)"/>
    <property type="match status" value="1"/>
</dbReference>
<dbReference type="PROSITE" id="PS50010">
    <property type="entry name" value="DH_2"/>
    <property type="match status" value="1"/>
</dbReference>
<dbReference type="PANTHER" id="PTHR46026:SF1">
    <property type="entry name" value="RHO-TYPE GUANINE NUCLEOTIDE EXCHANGE FACTOR, ISOFORM F"/>
    <property type="match status" value="1"/>
</dbReference>
<dbReference type="FunFam" id="2.30.30.40:FF:000072">
    <property type="entry name" value="Unconventional Myosin IB"/>
    <property type="match status" value="1"/>
</dbReference>
<dbReference type="InterPro" id="IPR000219">
    <property type="entry name" value="DH_dom"/>
</dbReference>
<evidence type="ECO:0000256" key="3">
    <source>
        <dbReference type="SAM" id="MobiDB-lite"/>
    </source>
</evidence>
<feature type="region of interest" description="Disordered" evidence="3">
    <location>
        <begin position="458"/>
        <end position="515"/>
    </location>
</feature>
<dbReference type="Proteomes" id="UP000594262">
    <property type="component" value="Unplaced"/>
</dbReference>
<feature type="domain" description="SH3" evidence="4">
    <location>
        <begin position="10"/>
        <end position="69"/>
    </location>
</feature>
<accession>A0A7M5V9E8</accession>
<dbReference type="InterPro" id="IPR001849">
    <property type="entry name" value="PH_domain"/>
</dbReference>
<feature type="compositionally biased region" description="Polar residues" evidence="3">
    <location>
        <begin position="501"/>
        <end position="515"/>
    </location>
</feature>
<evidence type="ECO:0000259" key="5">
    <source>
        <dbReference type="PROSITE" id="PS50003"/>
    </source>
</evidence>
<dbReference type="SMART" id="SM00233">
    <property type="entry name" value="PH"/>
    <property type="match status" value="1"/>
</dbReference>
<dbReference type="PROSITE" id="PS50003">
    <property type="entry name" value="PH_DOMAIN"/>
    <property type="match status" value="1"/>
</dbReference>
<dbReference type="InterPro" id="IPR011993">
    <property type="entry name" value="PH-like_dom_sf"/>
</dbReference>
<dbReference type="GO" id="GO:0005737">
    <property type="term" value="C:cytoplasm"/>
    <property type="evidence" value="ECO:0007669"/>
    <property type="project" value="TreeGrafter"/>
</dbReference>
<dbReference type="InterPro" id="IPR035899">
    <property type="entry name" value="DBL_dom_sf"/>
</dbReference>
<dbReference type="GeneID" id="136820844"/>
<keyword evidence="1 2" id="KW-0728">SH3 domain</keyword>
<dbReference type="PROSITE" id="PS50002">
    <property type="entry name" value="SH3"/>
    <property type="match status" value="1"/>
</dbReference>
<dbReference type="SUPFAM" id="SSF50044">
    <property type="entry name" value="SH3-domain"/>
    <property type="match status" value="1"/>
</dbReference>
<dbReference type="Pfam" id="PF00621">
    <property type="entry name" value="RhoGEF"/>
    <property type="match status" value="1"/>
</dbReference>
<dbReference type="CDD" id="cd11877">
    <property type="entry name" value="SH3_PIX"/>
    <property type="match status" value="1"/>
</dbReference>
<keyword evidence="8" id="KW-1185">Reference proteome</keyword>
<dbReference type="SMART" id="SM00325">
    <property type="entry name" value="RhoGEF"/>
    <property type="match status" value="1"/>
</dbReference>
<dbReference type="SMART" id="SM00326">
    <property type="entry name" value="SH3"/>
    <property type="match status" value="1"/>
</dbReference>
<proteinExistence type="predicted"/>
<dbReference type="GO" id="GO:0005085">
    <property type="term" value="F:guanyl-nucleotide exchange factor activity"/>
    <property type="evidence" value="ECO:0007669"/>
    <property type="project" value="InterPro"/>
</dbReference>
<dbReference type="Gene3D" id="2.30.29.30">
    <property type="entry name" value="Pleckstrin-homology domain (PH domain)/Phosphotyrosine-binding domain (PTB)"/>
    <property type="match status" value="1"/>
</dbReference>
<reference evidence="7" key="1">
    <citation type="submission" date="2021-01" db="UniProtKB">
        <authorList>
            <consortium name="EnsemblMetazoa"/>
        </authorList>
    </citation>
    <scope>IDENTIFICATION</scope>
</reference>
<dbReference type="RefSeq" id="XP_066933180.1">
    <property type="nucleotide sequence ID" value="XM_067077079.1"/>
</dbReference>
<dbReference type="CDD" id="cd00160">
    <property type="entry name" value="RhoGEF"/>
    <property type="match status" value="1"/>
</dbReference>
<feature type="compositionally biased region" description="Polar residues" evidence="3">
    <location>
        <begin position="458"/>
        <end position="468"/>
    </location>
</feature>
<dbReference type="PANTHER" id="PTHR46026">
    <property type="entry name" value="RHO-TYPE GUANINE NUCLEOTIDE EXCHANGE FACTOR, ISOFORM F"/>
    <property type="match status" value="1"/>
</dbReference>
<evidence type="ECO:0000259" key="4">
    <source>
        <dbReference type="PROSITE" id="PS50002"/>
    </source>
</evidence>
<evidence type="ECO:0000259" key="6">
    <source>
        <dbReference type="PROSITE" id="PS50010"/>
    </source>
</evidence>
<dbReference type="Pfam" id="PF07653">
    <property type="entry name" value="SH3_2"/>
    <property type="match status" value="1"/>
</dbReference>
<protein>
    <recommendedName>
        <fullName evidence="9">Rho guanine nucleotide exchange factor 7</fullName>
    </recommendedName>
</protein>
<dbReference type="OrthoDB" id="6019202at2759"/>
<dbReference type="PRINTS" id="PR00452">
    <property type="entry name" value="SH3DOMAIN"/>
</dbReference>
<sequence>MAKILAECLENVVFLQATFQFTGSNEDELSFNKDDVFVITKKDDGGWWEGTLDGKIGWFPNNYVKEISSEPEPTPSEIPSLSSTEEASAYYTQVVENIIEAQKKHLNELKNFLDTYLLKVKNSEVLNQQDRDVIASNYSDIVDFHVDLTKDLVEQQEKPIPEQRFGECFLKKSKEMKEIYLTYCNNHPQAAALIQQHGDELGEFMESLGAANPGIMTLTSLLSKPFLYVEKYGNQIKELERHVEEDHIDKLDMKKATQVLQIIALSCNEVRKKKEMELQMLTGDIDGWQGDPISSLGNLVHMGQVFLEKEDVARRERYFCLFPNDLIVLSVSAELVGYCFEERQLVSDISAKDVEDTDTFFNGFQVIVSDNVWQVMSSSPREKDAWMDALKKVLNDKFIPLPAPIVVPEVKRTGANLERSDSKRSEVKSAPVLDHNAENAAFLRSYSTGATLNDKQRHTAISASPTPESQRREALSSVRGSVRQPVKKEWSFTRLRPTPPYQQNSNLKTSDTTGSPRAMRRIVSAKNKMIGGKGSREDLLADNFGRKGSTPTTGSLGLTSRQILEEDMMILSVIEAYCFSARSRQNMNPGSPDSPFLPPDVPPHFSFKPITPPRQTQSTGKQKSLKKSKKKPMDTNAELDGLKHQVQNLHKQTLYLRENLEEERKARENFERFFKRIVQHISPDVDLNADNLPSKSTPI</sequence>
<name>A0A7M5V9E8_9CNID</name>
<dbReference type="Gene3D" id="2.30.30.40">
    <property type="entry name" value="SH3 Domains"/>
    <property type="match status" value="1"/>
</dbReference>
<dbReference type="InterPro" id="IPR001452">
    <property type="entry name" value="SH3_domain"/>
</dbReference>
<evidence type="ECO:0000313" key="7">
    <source>
        <dbReference type="EnsemblMetazoa" id="CLYHEMP004777.1"/>
    </source>
</evidence>
<organism evidence="7 8">
    <name type="scientific">Clytia hemisphaerica</name>
    <dbReference type="NCBI Taxonomy" id="252671"/>
    <lineage>
        <taxon>Eukaryota</taxon>
        <taxon>Metazoa</taxon>
        <taxon>Cnidaria</taxon>
        <taxon>Hydrozoa</taxon>
        <taxon>Hydroidolina</taxon>
        <taxon>Leptothecata</taxon>
        <taxon>Obeliida</taxon>
        <taxon>Clytiidae</taxon>
        <taxon>Clytia</taxon>
    </lineage>
</organism>
<dbReference type="Gene3D" id="1.20.900.10">
    <property type="entry name" value="Dbl homology (DH) domain"/>
    <property type="match status" value="1"/>
</dbReference>
<feature type="domain" description="PH" evidence="5">
    <location>
        <begin position="298"/>
        <end position="395"/>
    </location>
</feature>
<dbReference type="EnsemblMetazoa" id="CLYHEMT004777.1">
    <property type="protein sequence ID" value="CLYHEMP004777.1"/>
    <property type="gene ID" value="CLYHEMG004777"/>
</dbReference>
<feature type="domain" description="DH" evidence="6">
    <location>
        <begin position="90"/>
        <end position="270"/>
    </location>
</feature>
<dbReference type="SUPFAM" id="SSF50729">
    <property type="entry name" value="PH domain-like"/>
    <property type="match status" value="1"/>
</dbReference>
<dbReference type="Gene3D" id="1.20.5.390">
    <property type="entry name" value="L1 transposable element, trimerization domain"/>
    <property type="match status" value="1"/>
</dbReference>
<dbReference type="AlphaFoldDB" id="A0A7M5V9E8"/>
<evidence type="ECO:0000313" key="8">
    <source>
        <dbReference type="Proteomes" id="UP000594262"/>
    </source>
</evidence>
<evidence type="ECO:0008006" key="9">
    <source>
        <dbReference type="Google" id="ProtNLM"/>
    </source>
</evidence>
<dbReference type="InterPro" id="IPR036028">
    <property type="entry name" value="SH3-like_dom_sf"/>
</dbReference>
<feature type="region of interest" description="Disordered" evidence="3">
    <location>
        <begin position="585"/>
        <end position="644"/>
    </location>
</feature>
<evidence type="ECO:0000256" key="2">
    <source>
        <dbReference type="PROSITE-ProRule" id="PRU00192"/>
    </source>
</evidence>